<protein>
    <submittedName>
        <fullName evidence="8">Cytochrome c biogenesis protein CcdA</fullName>
    </submittedName>
</protein>
<evidence type="ECO:0000256" key="4">
    <source>
        <dbReference type="ARBA" id="ARBA00022989"/>
    </source>
</evidence>
<dbReference type="Proteomes" id="UP000886129">
    <property type="component" value="Unassembled WGS sequence"/>
</dbReference>
<dbReference type="PANTHER" id="PTHR31272:SF4">
    <property type="entry name" value="CYTOCHROME C-TYPE BIOGENESIS PROTEIN HI_1454-RELATED"/>
    <property type="match status" value="1"/>
</dbReference>
<proteinExistence type="inferred from homology"/>
<evidence type="ECO:0000256" key="5">
    <source>
        <dbReference type="ARBA" id="ARBA00023136"/>
    </source>
</evidence>
<evidence type="ECO:0000256" key="3">
    <source>
        <dbReference type="ARBA" id="ARBA00022692"/>
    </source>
</evidence>
<dbReference type="InterPro" id="IPR003834">
    <property type="entry name" value="Cyt_c_assmbl_TM_dom"/>
</dbReference>
<dbReference type="GO" id="GO:0017004">
    <property type="term" value="P:cytochrome complex assembly"/>
    <property type="evidence" value="ECO:0007669"/>
    <property type="project" value="InterPro"/>
</dbReference>
<dbReference type="EMBL" id="DRTH01000187">
    <property type="protein sequence ID" value="HHF08748.1"/>
    <property type="molecule type" value="Genomic_DNA"/>
</dbReference>
<name>A0A7C5I1X7_9BACT</name>
<feature type="transmembrane region" description="Helical" evidence="6">
    <location>
        <begin position="180"/>
        <end position="203"/>
    </location>
</feature>
<feature type="domain" description="Cytochrome C biogenesis protein transmembrane" evidence="7">
    <location>
        <begin position="32"/>
        <end position="203"/>
    </location>
</feature>
<comment type="similarity">
    <text evidence="2">Belongs to the DsbD family.</text>
</comment>
<keyword evidence="3 6" id="KW-0812">Transmembrane</keyword>
<dbReference type="AlphaFoldDB" id="A0A7C5I1X7"/>
<gene>
    <name evidence="8" type="ORF">ENL26_03120</name>
</gene>
<evidence type="ECO:0000256" key="2">
    <source>
        <dbReference type="ARBA" id="ARBA00006143"/>
    </source>
</evidence>
<dbReference type="Pfam" id="PF02683">
    <property type="entry name" value="DsbD_TM"/>
    <property type="match status" value="1"/>
</dbReference>
<accession>A0A7C5I1X7</accession>
<feature type="transmembrane region" description="Helical" evidence="6">
    <location>
        <begin position="71"/>
        <end position="96"/>
    </location>
</feature>
<evidence type="ECO:0000313" key="8">
    <source>
        <dbReference type="EMBL" id="HHF08748.1"/>
    </source>
</evidence>
<reference evidence="8" key="1">
    <citation type="journal article" date="2020" name="mSystems">
        <title>Genome- and Community-Level Interaction Insights into Carbon Utilization and Element Cycling Functions of Hydrothermarchaeota in Hydrothermal Sediment.</title>
        <authorList>
            <person name="Zhou Z."/>
            <person name="Liu Y."/>
            <person name="Xu W."/>
            <person name="Pan J."/>
            <person name="Luo Z.H."/>
            <person name="Li M."/>
        </authorList>
    </citation>
    <scope>NUCLEOTIDE SEQUENCE [LARGE SCALE GENOMIC DNA]</scope>
    <source>
        <strain evidence="8">HyVt-80</strain>
    </source>
</reference>
<feature type="transmembrane region" description="Helical" evidence="6">
    <location>
        <begin position="215"/>
        <end position="234"/>
    </location>
</feature>
<dbReference type="PANTHER" id="PTHR31272">
    <property type="entry name" value="CYTOCHROME C-TYPE BIOGENESIS PROTEIN HI_1454-RELATED"/>
    <property type="match status" value="1"/>
</dbReference>
<organism evidence="8">
    <name type="scientific">Kosmotoga arenicorallina</name>
    <dbReference type="NCBI Taxonomy" id="688066"/>
    <lineage>
        <taxon>Bacteria</taxon>
        <taxon>Thermotogati</taxon>
        <taxon>Thermotogota</taxon>
        <taxon>Thermotogae</taxon>
        <taxon>Kosmotogales</taxon>
        <taxon>Kosmotogaceae</taxon>
        <taxon>Kosmotoga</taxon>
    </lineage>
</organism>
<keyword evidence="5 6" id="KW-0472">Membrane</keyword>
<feature type="transmembrane region" description="Helical" evidence="6">
    <location>
        <begin position="141"/>
        <end position="168"/>
    </location>
</feature>
<feature type="transmembrane region" description="Helical" evidence="6">
    <location>
        <begin position="102"/>
        <end position="120"/>
    </location>
</feature>
<sequence>MNEFTTVATSLVGGAINPVAIPLINTAVSYGSAFLGGLLSFFSPCVLPLIPIFFGVLMGSAKKSIDRFWKGVFFTLGMSIFFFLLGTGAGGLGQFIGKNRQVMNFISGGLFVLFAFLYLFEIGFKGVKVNVFKFRGGMISAFLLGSVLGMIWVPCAGPILGSILVLAANQSTAGQGGLLLLVYSFGLSIPFLTLSGFVAKLTSRLTFGGESRTRKALRFVVFILLFTAGILTMFDKLNLLQFSL</sequence>
<dbReference type="InterPro" id="IPR051790">
    <property type="entry name" value="Cytochrome_c-biogenesis_DsbD"/>
</dbReference>
<dbReference type="GO" id="GO:0016020">
    <property type="term" value="C:membrane"/>
    <property type="evidence" value="ECO:0007669"/>
    <property type="project" value="UniProtKB-SubCell"/>
</dbReference>
<evidence type="ECO:0000256" key="6">
    <source>
        <dbReference type="SAM" id="Phobius"/>
    </source>
</evidence>
<keyword evidence="4 6" id="KW-1133">Transmembrane helix</keyword>
<comment type="subcellular location">
    <subcellularLocation>
        <location evidence="1">Membrane</location>
        <topology evidence="1">Multi-pass membrane protein</topology>
    </subcellularLocation>
</comment>
<feature type="transmembrane region" description="Helical" evidence="6">
    <location>
        <begin position="33"/>
        <end position="59"/>
    </location>
</feature>
<evidence type="ECO:0000259" key="7">
    <source>
        <dbReference type="Pfam" id="PF02683"/>
    </source>
</evidence>
<comment type="caution">
    <text evidence="8">The sequence shown here is derived from an EMBL/GenBank/DDBJ whole genome shotgun (WGS) entry which is preliminary data.</text>
</comment>
<evidence type="ECO:0000256" key="1">
    <source>
        <dbReference type="ARBA" id="ARBA00004141"/>
    </source>
</evidence>